<dbReference type="Pfam" id="PF18950">
    <property type="entry name" value="DUF5694"/>
    <property type="match status" value="1"/>
</dbReference>
<evidence type="ECO:0000256" key="1">
    <source>
        <dbReference type="SAM" id="SignalP"/>
    </source>
</evidence>
<dbReference type="PROSITE" id="PS51257">
    <property type="entry name" value="PROKAR_LIPOPROTEIN"/>
    <property type="match status" value="1"/>
</dbReference>
<sequence length="304" mass="33606">MKFFGRLDRHFLFGCCSLLLALAACTASKAPSATAGTDTSAPVSILLLGSNHLAQLYKANNPNSDVLTPRRQAELSAMCDQLQRYRPDGILVEEVPEKQGRLDSLYRLYRQDKLDLNTMPGGRNEIYQVGFVLAKRLGLPGVHCVNAPGGTSQSILSEGQNIGLYEQATTEWRAFGARTIDQPLLAGATTMSQYYRAMNEPATVQRLHTLVYRTPARVTNGTLKPDPMVDAAFVNPKYVGAEFISVFFNRDLKVYSNVVTTQLATRQHRQLLIMGLRHVGSLHGIFSTDPAYHVVAATDYLSRR</sequence>
<evidence type="ECO:0000313" key="2">
    <source>
        <dbReference type="EMBL" id="MBD2723827.1"/>
    </source>
</evidence>
<feature type="signal peptide" evidence="1">
    <location>
        <begin position="1"/>
        <end position="35"/>
    </location>
</feature>
<reference evidence="2 3" key="1">
    <citation type="submission" date="2020-09" db="EMBL/GenBank/DDBJ databases">
        <authorList>
            <person name="Kim M.K."/>
        </authorList>
    </citation>
    <scope>NUCLEOTIDE SEQUENCE [LARGE SCALE GENOMIC DNA]</scope>
    <source>
        <strain evidence="2 3">BT189</strain>
    </source>
</reference>
<evidence type="ECO:0000313" key="3">
    <source>
        <dbReference type="Proteomes" id="UP000606003"/>
    </source>
</evidence>
<organism evidence="2 3">
    <name type="scientific">Hymenobacter armeniacus</name>
    <dbReference type="NCBI Taxonomy" id="2771358"/>
    <lineage>
        <taxon>Bacteria</taxon>
        <taxon>Pseudomonadati</taxon>
        <taxon>Bacteroidota</taxon>
        <taxon>Cytophagia</taxon>
        <taxon>Cytophagales</taxon>
        <taxon>Hymenobacteraceae</taxon>
        <taxon>Hymenobacter</taxon>
    </lineage>
</organism>
<protein>
    <recommendedName>
        <fullName evidence="4">Endonuclease/exonuclease/phosphatase family protein</fullName>
    </recommendedName>
</protein>
<feature type="chain" id="PRO_5046855702" description="Endonuclease/exonuclease/phosphatase family protein" evidence="1">
    <location>
        <begin position="36"/>
        <end position="304"/>
    </location>
</feature>
<keyword evidence="1" id="KW-0732">Signal</keyword>
<dbReference type="InterPro" id="IPR043749">
    <property type="entry name" value="DUF5694"/>
</dbReference>
<accession>A0ABR8JYZ1</accession>
<dbReference type="Proteomes" id="UP000606003">
    <property type="component" value="Unassembled WGS sequence"/>
</dbReference>
<comment type="caution">
    <text evidence="2">The sequence shown here is derived from an EMBL/GenBank/DDBJ whole genome shotgun (WGS) entry which is preliminary data.</text>
</comment>
<evidence type="ECO:0008006" key="4">
    <source>
        <dbReference type="Google" id="ProtNLM"/>
    </source>
</evidence>
<dbReference type="RefSeq" id="WP_190926916.1">
    <property type="nucleotide sequence ID" value="NZ_JACXAC010000005.1"/>
</dbReference>
<proteinExistence type="predicted"/>
<dbReference type="EMBL" id="JACXAC010000005">
    <property type="protein sequence ID" value="MBD2723827.1"/>
    <property type="molecule type" value="Genomic_DNA"/>
</dbReference>
<name>A0ABR8JYZ1_9BACT</name>
<gene>
    <name evidence="2" type="ORF">IC234_16990</name>
</gene>
<keyword evidence="3" id="KW-1185">Reference proteome</keyword>